<dbReference type="InterPro" id="IPR018728">
    <property type="entry name" value="DUF2268"/>
</dbReference>
<proteinExistence type="predicted"/>
<protein>
    <submittedName>
        <fullName evidence="2">Peptidase</fullName>
    </submittedName>
</protein>
<organism evidence="2 3">
    <name type="scientific">Nocardia arthritidis</name>
    <dbReference type="NCBI Taxonomy" id="228602"/>
    <lineage>
        <taxon>Bacteria</taxon>
        <taxon>Bacillati</taxon>
        <taxon>Actinomycetota</taxon>
        <taxon>Actinomycetes</taxon>
        <taxon>Mycobacteriales</taxon>
        <taxon>Nocardiaceae</taxon>
        <taxon>Nocardia</taxon>
    </lineage>
</organism>
<dbReference type="Pfam" id="PF10026">
    <property type="entry name" value="DUF2268"/>
    <property type="match status" value="1"/>
</dbReference>
<dbReference type="Proteomes" id="UP000503540">
    <property type="component" value="Chromosome"/>
</dbReference>
<evidence type="ECO:0000313" key="2">
    <source>
        <dbReference type="EMBL" id="QIS12169.1"/>
    </source>
</evidence>
<gene>
    <name evidence="2" type="ORF">F5544_21530</name>
</gene>
<dbReference type="EMBL" id="CP046172">
    <property type="protein sequence ID" value="QIS12169.1"/>
    <property type="molecule type" value="Genomic_DNA"/>
</dbReference>
<evidence type="ECO:0000259" key="1">
    <source>
        <dbReference type="Pfam" id="PF10026"/>
    </source>
</evidence>
<sequence length="293" mass="31320">MTITVLDTYTEMTRILRAAPAARADLLRAMLEPIRGMYRYQPGDVDLTDMHRRTAGFPLDRAEDQCLAALETLAAGDAWKRMQHALDNAQTTLLAANPGFTAPDITVLLVLGDPGDTNLMGPSLGMSAFGGISGQITITLWPYPENVARIEATAVHELHHNLRFSPGGVVWNPMTVTLGEHVVSEGLADAFARQLFGDELGYTRIGVPHLTDDAVFDKVVPQLGLTGMHNFTAWVHGDAIAEHFGITPVGLPTGAGYAVGNRLVDTYLAATGQTAAQALHADSAEIIATALGR</sequence>
<feature type="domain" description="DUF2268" evidence="1">
    <location>
        <begin position="97"/>
        <end position="287"/>
    </location>
</feature>
<name>A0A6G9YG21_9NOCA</name>
<dbReference type="RefSeq" id="WP_167474886.1">
    <property type="nucleotide sequence ID" value="NZ_CP046172.1"/>
</dbReference>
<dbReference type="KEGG" id="nah:F5544_21530"/>
<reference evidence="2 3" key="1">
    <citation type="journal article" date="2019" name="ACS Chem. Biol.">
        <title>Identification and Mobilization of a Cryptic Antibiotic Biosynthesis Gene Locus from a Human-Pathogenic Nocardia Isolate.</title>
        <authorList>
            <person name="Herisse M."/>
            <person name="Ishida K."/>
            <person name="Porter J.L."/>
            <person name="Howden B."/>
            <person name="Hertweck C."/>
            <person name="Stinear T.P."/>
            <person name="Pidot S.J."/>
        </authorList>
    </citation>
    <scope>NUCLEOTIDE SEQUENCE [LARGE SCALE GENOMIC DNA]</scope>
    <source>
        <strain evidence="2 3">AUSMDU00012717</strain>
    </source>
</reference>
<dbReference type="AlphaFoldDB" id="A0A6G9YG21"/>
<evidence type="ECO:0000313" key="3">
    <source>
        <dbReference type="Proteomes" id="UP000503540"/>
    </source>
</evidence>
<keyword evidence="3" id="KW-1185">Reference proteome</keyword>
<accession>A0A6G9YG21</accession>